<dbReference type="OrthoDB" id="10258187at2759"/>
<evidence type="ECO:0000256" key="1">
    <source>
        <dbReference type="SAM" id="Coils"/>
    </source>
</evidence>
<dbReference type="eggNOG" id="ENOG502QUWC">
    <property type="taxonomic scope" value="Eukaryota"/>
</dbReference>
<evidence type="ECO:0000313" key="6">
    <source>
        <dbReference type="Proteomes" id="UP000002729"/>
    </source>
</evidence>
<dbReference type="RefSeq" id="XP_009039080.1">
    <property type="nucleotide sequence ID" value="XM_009040832.1"/>
</dbReference>
<dbReference type="CDD" id="cd09487">
    <property type="entry name" value="SAM_superfamily"/>
    <property type="match status" value="1"/>
</dbReference>
<gene>
    <name evidence="5" type="ORF">AURANDRAFT_65820</name>
</gene>
<dbReference type="PANTHER" id="PTHR33970:SF1">
    <property type="entry name" value="VIOLAXANTHIN DE-EPOXIDASE, CHLOROPLASTIC"/>
    <property type="match status" value="1"/>
</dbReference>
<dbReference type="InterPro" id="IPR044682">
    <property type="entry name" value="VDE"/>
</dbReference>
<evidence type="ECO:0000256" key="3">
    <source>
        <dbReference type="SAM" id="SignalP"/>
    </source>
</evidence>
<feature type="compositionally biased region" description="Low complexity" evidence="2">
    <location>
        <begin position="1421"/>
        <end position="1441"/>
    </location>
</feature>
<feature type="compositionally biased region" description="Basic and acidic residues" evidence="2">
    <location>
        <begin position="1613"/>
        <end position="1655"/>
    </location>
</feature>
<feature type="region of interest" description="Disordered" evidence="2">
    <location>
        <begin position="1233"/>
        <end position="1313"/>
    </location>
</feature>
<dbReference type="GO" id="GO:0003676">
    <property type="term" value="F:nucleic acid binding"/>
    <property type="evidence" value="ECO:0007669"/>
    <property type="project" value="InterPro"/>
</dbReference>
<feature type="compositionally biased region" description="Basic and acidic residues" evidence="2">
    <location>
        <begin position="1235"/>
        <end position="1265"/>
    </location>
</feature>
<dbReference type="KEGG" id="aaf:AURANDRAFT_65820"/>
<dbReference type="GeneID" id="20225521"/>
<dbReference type="InterPro" id="IPR010788">
    <property type="entry name" value="VDE_dom"/>
</dbReference>
<evidence type="ECO:0000256" key="2">
    <source>
        <dbReference type="SAM" id="MobiDB-lite"/>
    </source>
</evidence>
<dbReference type="InterPro" id="IPR012674">
    <property type="entry name" value="Calycin"/>
</dbReference>
<keyword evidence="1" id="KW-0175">Coiled coil</keyword>
<feature type="coiled-coil region" evidence="1">
    <location>
        <begin position="819"/>
        <end position="846"/>
    </location>
</feature>
<dbReference type="PANTHER" id="PTHR33970">
    <property type="entry name" value="VIOLAXANTHIN DE-EPOXIDASE, CHLOROPLASTIC-RELATED"/>
    <property type="match status" value="1"/>
</dbReference>
<dbReference type="InterPro" id="IPR012340">
    <property type="entry name" value="NA-bd_OB-fold"/>
</dbReference>
<dbReference type="SMART" id="SM00357">
    <property type="entry name" value="CSP"/>
    <property type="match status" value="1"/>
</dbReference>
<feature type="region of interest" description="Disordered" evidence="2">
    <location>
        <begin position="868"/>
        <end position="894"/>
    </location>
</feature>
<feature type="region of interest" description="Disordered" evidence="2">
    <location>
        <begin position="2075"/>
        <end position="2097"/>
    </location>
</feature>
<feature type="signal peptide" evidence="3">
    <location>
        <begin position="1"/>
        <end position="17"/>
    </location>
</feature>
<dbReference type="Gene3D" id="2.40.50.140">
    <property type="entry name" value="Nucleic acid-binding proteins"/>
    <property type="match status" value="1"/>
</dbReference>
<dbReference type="SUPFAM" id="SSF50814">
    <property type="entry name" value="Lipocalins"/>
    <property type="match status" value="1"/>
</dbReference>
<dbReference type="InParanoid" id="F0YFL1"/>
<dbReference type="SUPFAM" id="SSF50249">
    <property type="entry name" value="Nucleic acid-binding proteins"/>
    <property type="match status" value="1"/>
</dbReference>
<feature type="compositionally biased region" description="Pro residues" evidence="2">
    <location>
        <begin position="953"/>
        <end position="962"/>
    </location>
</feature>
<dbReference type="GO" id="GO:0010028">
    <property type="term" value="P:xanthophyll cycle"/>
    <property type="evidence" value="ECO:0007669"/>
    <property type="project" value="InterPro"/>
</dbReference>
<feature type="region of interest" description="Disordered" evidence="2">
    <location>
        <begin position="1613"/>
        <end position="1674"/>
    </location>
</feature>
<proteinExistence type="predicted"/>
<accession>F0YFL1</accession>
<dbReference type="Pfam" id="PF07137">
    <property type="entry name" value="VDE"/>
    <property type="match status" value="1"/>
</dbReference>
<dbReference type="InterPro" id="IPR011129">
    <property type="entry name" value="CSD"/>
</dbReference>
<organism evidence="6">
    <name type="scientific">Aureococcus anophagefferens</name>
    <name type="common">Harmful bloom alga</name>
    <dbReference type="NCBI Taxonomy" id="44056"/>
    <lineage>
        <taxon>Eukaryota</taxon>
        <taxon>Sar</taxon>
        <taxon>Stramenopiles</taxon>
        <taxon>Ochrophyta</taxon>
        <taxon>Pelagophyceae</taxon>
        <taxon>Pelagomonadales</taxon>
        <taxon>Pelagomonadaceae</taxon>
        <taxon>Aureococcus</taxon>
    </lineage>
</organism>
<dbReference type="GO" id="GO:0046422">
    <property type="term" value="F:violaxanthin de-epoxidase activity"/>
    <property type="evidence" value="ECO:0007669"/>
    <property type="project" value="InterPro"/>
</dbReference>
<keyword evidence="6" id="KW-1185">Reference proteome</keyword>
<reference evidence="5 6" key="1">
    <citation type="journal article" date="2011" name="Proc. Natl. Acad. Sci. U.S.A.">
        <title>Niche of harmful alga Aureococcus anophagefferens revealed through ecogenomics.</title>
        <authorList>
            <person name="Gobler C.J."/>
            <person name="Berry D.L."/>
            <person name="Dyhrman S.T."/>
            <person name="Wilhelm S.W."/>
            <person name="Salamov A."/>
            <person name="Lobanov A.V."/>
            <person name="Zhang Y."/>
            <person name="Collier J.L."/>
            <person name="Wurch L.L."/>
            <person name="Kustka A.B."/>
            <person name="Dill B.D."/>
            <person name="Shah M."/>
            <person name="VerBerkmoes N.C."/>
            <person name="Kuo A."/>
            <person name="Terry A."/>
            <person name="Pangilinan J."/>
            <person name="Lindquist E.A."/>
            <person name="Lucas S."/>
            <person name="Paulsen I.T."/>
            <person name="Hattenrath-Lehmann T.K."/>
            <person name="Talmage S.C."/>
            <person name="Walker E.A."/>
            <person name="Koch F."/>
            <person name="Burson A.M."/>
            <person name="Marcoval M.A."/>
            <person name="Tang Y.Z."/>
            <person name="Lecleir G.R."/>
            <person name="Coyne K.J."/>
            <person name="Berg G.M."/>
            <person name="Bertrand E.M."/>
            <person name="Saito M.A."/>
            <person name="Gladyshev V.N."/>
            <person name="Grigoriev I.V."/>
        </authorList>
    </citation>
    <scope>NUCLEOTIDE SEQUENCE [LARGE SCALE GENOMIC DNA]</scope>
    <source>
        <strain evidence="6">CCMP 1984</strain>
    </source>
</reference>
<keyword evidence="3" id="KW-0732">Signal</keyword>
<dbReference type="EMBL" id="GL833136">
    <property type="protein sequence ID" value="EGB06124.1"/>
    <property type="molecule type" value="Genomic_DNA"/>
</dbReference>
<feature type="region of interest" description="Disordered" evidence="2">
    <location>
        <begin position="1090"/>
        <end position="1120"/>
    </location>
</feature>
<feature type="chain" id="PRO_5003261642" description="Cold-shock domain-containing protein" evidence="3">
    <location>
        <begin position="18"/>
        <end position="2097"/>
    </location>
</feature>
<name>F0YFL1_AURAN</name>
<feature type="region of interest" description="Disordered" evidence="2">
    <location>
        <begin position="950"/>
        <end position="974"/>
    </location>
</feature>
<feature type="region of interest" description="Disordered" evidence="2">
    <location>
        <begin position="1421"/>
        <end position="1452"/>
    </location>
</feature>
<sequence>MARVARLLALLSLTAYGLRSPSPTHPRHNKRHAHVCAASRGAVDVGGAVAALAAAAALTLGGPAVAENELAALGAKGFDSSLVDTSCFAEGGACGAAAKACLNTGDCRRGMTCTAKCLGDNACITGCFAKYGNAPMNDLLECSIEKNSCIKVAILPPGPDSATEAPAPPLVPVANFDQKTLEGTWYKVMGWNDRYDCFDCQKNSFAPAGRDKLAVDVEFSMPRPPAGSYPLRLSEKLVFDQRSAPGALLGDGGAAPRRHARTEGHMFGLTFWENWSVIGENARDEPEFKFIHYSGRTSQNTYEGAFVYAREPTLPPAAKKSVYRIAKEAGMVPANFCAVRNDLATCGVDAPAADDAPVPEARARKGLFMPGAASASEVDETGLANDRKPEPVLPKWVRTVGEEVASYLEDPHATERWAPQPPPNGRTYGVAWTRNNARPGDVEQLRELYVSAASLRRRGRSTPTTLFTELARDDVDAAMRYFADDYGHARPPTSLFDAVLNVSDAAAATREIPRPLREAAAASLANASAERRELATSRLGRLHHFARAPYDVTLFLDDDTALCADAAGEATLALALRDVDAPPSDAPPVRLASNDGSQGKHQSAARFACAAAATLACARDACAPGACGDYASAACRACRRRWCAGEDLGACGKGWDRLQGGAVAVVRGWRAASFVADWIQAYVDAWLAGHDARVFNYWGMDQVALTVLLHRDKKARAEESRLGALPAEFNVRFAWTPLGNAFDDRMGVLVDRALVLHQHALARDAGNAGLADPLAYVDRVCGALNAVAGPRSVALVESKRQFFEDRTRPLRAAYDAARREDRGDDAARLRAELDDLEAARRRASDAHDTWNVTRLDAADLAARHARAAASDLHTKDRGLARRRRSPTVSYPRRDAMDFDAPLPYGGDMQLAVKAADRPAIRRLMAERNAKERGFASAAEEAAANAPVVEAPPVEAPPAPPTGFAPAAAAPPGMPAPAAAPPGMPAPAAAPTMGYAPAAAPMMGYAPAAAPMGFAPPAAAPPVVAPGPGDPDDATTWDGLFSEIVAEVCDEAASETEVEESEVPGAAAAAAAPAAVEAPAAAELEAPEPAAVVGAAAEESKGDDAPPADAKPPLKSLSPTPASIFKSGRARYAPEAFAYLHASVHHAAADFKKAPETLTSVGDLMAALKPHVDERRYEATLDAAAWADAAAALEDAALAKTLFLPIAERGASPALLDAVAVAIRGRGASAVAAARAKREREDDARAAKLAEKASKKDATKATKDAAAKASAARAEADRREAEARLGADKKERKRLQQQEKRQRQAEKKRLAADAAGAAAPLPYGGDLQEAIKRKDRDAVRLLMADRGARERGAPAPAPPPPAGATVEGFLVAAGLSDVLWLAPLLQENEVDMATLALLDDADFEEMLVDAATRDRVREALAHPPAAAAPPRSVAAPPKSVAAPPSPNGATSREMGVLGRVAKLSKKDGFLRRDDGAADVYVYLTDVREKKIAVGDPVVFDVKTNKKGRLNAVNVALDRSPRARPAAALADKALGALRKQREDNDAKRRAADDAKKAAAASAQEKRLAAKQQRLEDVNRKLAEEAKRLELEKRALAREREQLRELKAAQAAKLDAKKAKAEKAAEKKREKIARDRDRDLARRDAARSRAQADFEALQRQDLGGGRGGRWPGDAPRGGLERAGSLELDVTAPEFEPRDAPARSYTAMRASYYGGDAPRAPSPFAEPFYGHGAPQANPYGDGGGGYDPDGAPRQQDWYSGAALPWRSMARTSSKAGPGSSVVHMWHDSLGFLSTSQALCVAAKALRTESRTELTQFALPLVLLFSASTAIRSWNPIAWAARPYKIVRCRGRGMSSPIADQCVSHLGESAMGVLMCCYTVATADKDEPRLYLWLSVLIAAVARAACWCGVVNGYAMPHAAEEACWTAAASTVAIRGRTLGHAEITVFFGCWALCLVVVDVPMYVRAALENAKRGDCKVAILKSLTRPPVDDSYDTWKDDMPWLTLYFVLGPWAALVLYQRIAETPWLLSLSAAPSSASAAAPDAYARAASGVIASARGTRMSTLPAACAAVATTARSVPPQGAMRQSVNAAPPRSISRCSEP</sequence>
<dbReference type="Gene3D" id="2.40.128.20">
    <property type="match status" value="1"/>
</dbReference>
<evidence type="ECO:0000259" key="4">
    <source>
        <dbReference type="SMART" id="SM00357"/>
    </source>
</evidence>
<feature type="compositionally biased region" description="Basic and acidic residues" evidence="2">
    <location>
        <begin position="1273"/>
        <end position="1310"/>
    </location>
</feature>
<evidence type="ECO:0000313" key="5">
    <source>
        <dbReference type="EMBL" id="EGB06124.1"/>
    </source>
</evidence>
<feature type="domain" description="Cold-shock" evidence="4">
    <location>
        <begin position="1456"/>
        <end position="1516"/>
    </location>
</feature>
<protein>
    <recommendedName>
        <fullName evidence="4">Cold-shock domain-containing protein</fullName>
    </recommendedName>
</protein>
<dbReference type="Proteomes" id="UP000002729">
    <property type="component" value="Unassembled WGS sequence"/>
</dbReference>